<evidence type="ECO:0000313" key="6">
    <source>
        <dbReference type="Proteomes" id="UP001172681"/>
    </source>
</evidence>
<dbReference type="SUPFAM" id="SSF51735">
    <property type="entry name" value="NAD(P)-binding Rossmann-fold domains"/>
    <property type="match status" value="1"/>
</dbReference>
<dbReference type="PRINTS" id="PR00081">
    <property type="entry name" value="GDHRDH"/>
</dbReference>
<keyword evidence="3" id="KW-0560">Oxidoreductase</keyword>
<comment type="caution">
    <text evidence="5">The sequence shown here is derived from an EMBL/GenBank/DDBJ whole genome shotgun (WGS) entry which is preliminary data.</text>
</comment>
<evidence type="ECO:0000256" key="3">
    <source>
        <dbReference type="ARBA" id="ARBA00023002"/>
    </source>
</evidence>
<dbReference type="PRINTS" id="PR00080">
    <property type="entry name" value="SDRFAMILY"/>
</dbReference>
<accession>A0AA38YCR3</accession>
<sequence length="209" mass="22556">MEHNSLHGKVIAVTGGASGIGLGIVKKLVSLKAKVAVADVSAAPEELPSTAEHDNIMFTKVDVTCRQQVHDWIQEIVQRFGRLDGMCSNAGICPIEVDVASDSVYRSIMDVCVTGVWHCGTEAYWQFQRQGDEGNKGVIVNTASAAGLRGVRNMAAYCTAKHAVVGMTRSWALDWAKVGVRVNALAPGLTESAITQGIYLIIMEMWQRP</sequence>
<evidence type="ECO:0000256" key="1">
    <source>
        <dbReference type="ARBA" id="ARBA00006484"/>
    </source>
</evidence>
<evidence type="ECO:0000256" key="4">
    <source>
        <dbReference type="RuleBase" id="RU000363"/>
    </source>
</evidence>
<evidence type="ECO:0000313" key="5">
    <source>
        <dbReference type="EMBL" id="KAJ9644243.1"/>
    </source>
</evidence>
<gene>
    <name evidence="5" type="ORF">H2204_001594</name>
</gene>
<evidence type="ECO:0000256" key="2">
    <source>
        <dbReference type="ARBA" id="ARBA00022857"/>
    </source>
</evidence>
<protein>
    <submittedName>
        <fullName evidence="5">Uncharacterized protein</fullName>
    </submittedName>
</protein>
<organism evidence="5 6">
    <name type="scientific">Knufia peltigerae</name>
    <dbReference type="NCBI Taxonomy" id="1002370"/>
    <lineage>
        <taxon>Eukaryota</taxon>
        <taxon>Fungi</taxon>
        <taxon>Dikarya</taxon>
        <taxon>Ascomycota</taxon>
        <taxon>Pezizomycotina</taxon>
        <taxon>Eurotiomycetes</taxon>
        <taxon>Chaetothyriomycetidae</taxon>
        <taxon>Chaetothyriales</taxon>
        <taxon>Trichomeriaceae</taxon>
        <taxon>Knufia</taxon>
    </lineage>
</organism>
<comment type="similarity">
    <text evidence="1 4">Belongs to the short-chain dehydrogenases/reductases (SDR) family.</text>
</comment>
<dbReference type="InterPro" id="IPR002347">
    <property type="entry name" value="SDR_fam"/>
</dbReference>
<reference evidence="5" key="1">
    <citation type="submission" date="2022-10" db="EMBL/GenBank/DDBJ databases">
        <title>Culturing micro-colonial fungi from biological soil crusts in the Mojave desert and describing Neophaeococcomyces mojavensis, and introducing the new genera and species Taxawa tesnikishii.</title>
        <authorList>
            <person name="Kurbessoian T."/>
            <person name="Stajich J.E."/>
        </authorList>
    </citation>
    <scope>NUCLEOTIDE SEQUENCE</scope>
    <source>
        <strain evidence="5">TK_35</strain>
    </source>
</reference>
<dbReference type="Proteomes" id="UP001172681">
    <property type="component" value="Unassembled WGS sequence"/>
</dbReference>
<dbReference type="InterPro" id="IPR020904">
    <property type="entry name" value="Sc_DH/Rdtase_CS"/>
</dbReference>
<dbReference type="CDD" id="cd05233">
    <property type="entry name" value="SDR_c"/>
    <property type="match status" value="1"/>
</dbReference>
<keyword evidence="2" id="KW-0521">NADP</keyword>
<dbReference type="AlphaFoldDB" id="A0AA38YCR3"/>
<name>A0AA38YCR3_9EURO</name>
<keyword evidence="6" id="KW-1185">Reference proteome</keyword>
<dbReference type="EMBL" id="JAPDRN010000006">
    <property type="protein sequence ID" value="KAJ9644243.1"/>
    <property type="molecule type" value="Genomic_DNA"/>
</dbReference>
<dbReference type="PANTHER" id="PTHR43180">
    <property type="entry name" value="3-OXOACYL-(ACYL-CARRIER-PROTEIN) REDUCTASE (AFU_ORTHOLOGUE AFUA_6G11210)"/>
    <property type="match status" value="1"/>
</dbReference>
<dbReference type="Gene3D" id="3.40.50.720">
    <property type="entry name" value="NAD(P)-binding Rossmann-like Domain"/>
    <property type="match status" value="1"/>
</dbReference>
<dbReference type="InterPro" id="IPR036291">
    <property type="entry name" value="NAD(P)-bd_dom_sf"/>
</dbReference>
<dbReference type="PANTHER" id="PTHR43180:SF66">
    <property type="entry name" value="SHORT-CHAIN DEHYDROGENASE_REDUCTASE FAMILY PROTEIN"/>
    <property type="match status" value="1"/>
</dbReference>
<dbReference type="GO" id="GO:0016491">
    <property type="term" value="F:oxidoreductase activity"/>
    <property type="evidence" value="ECO:0007669"/>
    <property type="project" value="UniProtKB-KW"/>
</dbReference>
<dbReference type="Pfam" id="PF00106">
    <property type="entry name" value="adh_short"/>
    <property type="match status" value="1"/>
</dbReference>
<dbReference type="PROSITE" id="PS00061">
    <property type="entry name" value="ADH_SHORT"/>
    <property type="match status" value="1"/>
</dbReference>
<proteinExistence type="inferred from homology"/>